<name>A0A836CKY1_9STRA</name>
<dbReference type="Proteomes" id="UP000664859">
    <property type="component" value="Unassembled WGS sequence"/>
</dbReference>
<evidence type="ECO:0008006" key="4">
    <source>
        <dbReference type="Google" id="ProtNLM"/>
    </source>
</evidence>
<reference evidence="2" key="1">
    <citation type="submission" date="2021-02" db="EMBL/GenBank/DDBJ databases">
        <title>First Annotated Genome of the Yellow-green Alga Tribonema minus.</title>
        <authorList>
            <person name="Mahan K.M."/>
        </authorList>
    </citation>
    <scope>NUCLEOTIDE SEQUENCE</scope>
    <source>
        <strain evidence="2">UTEX B ZZ1240</strain>
    </source>
</reference>
<feature type="chain" id="PRO_5033067407" description="Secreted protein" evidence="1">
    <location>
        <begin position="18"/>
        <end position="116"/>
    </location>
</feature>
<keyword evidence="3" id="KW-1185">Reference proteome</keyword>
<sequence>MRHCCVLLLASCHCAGACPRGTKCRCPPQPVCSPPSVCPPPTLSASDRRAAVADAACEHWPAGGSITKTAVFCKKLFIGAWALGVPLSLQALPGICAGSRAVESKDDVVLFVIKSL</sequence>
<dbReference type="EMBL" id="JAFCMP010000093">
    <property type="protein sequence ID" value="KAG5187166.1"/>
    <property type="molecule type" value="Genomic_DNA"/>
</dbReference>
<accession>A0A836CKY1</accession>
<feature type="signal peptide" evidence="1">
    <location>
        <begin position="1"/>
        <end position="17"/>
    </location>
</feature>
<proteinExistence type="predicted"/>
<gene>
    <name evidence="2" type="ORF">JKP88DRAFT_235394</name>
</gene>
<evidence type="ECO:0000256" key="1">
    <source>
        <dbReference type="SAM" id="SignalP"/>
    </source>
</evidence>
<evidence type="ECO:0000313" key="2">
    <source>
        <dbReference type="EMBL" id="KAG5187166.1"/>
    </source>
</evidence>
<protein>
    <recommendedName>
        <fullName evidence="4">Secreted protein</fullName>
    </recommendedName>
</protein>
<evidence type="ECO:0000313" key="3">
    <source>
        <dbReference type="Proteomes" id="UP000664859"/>
    </source>
</evidence>
<keyword evidence="1" id="KW-0732">Signal</keyword>
<organism evidence="2 3">
    <name type="scientific">Tribonema minus</name>
    <dbReference type="NCBI Taxonomy" id="303371"/>
    <lineage>
        <taxon>Eukaryota</taxon>
        <taxon>Sar</taxon>
        <taxon>Stramenopiles</taxon>
        <taxon>Ochrophyta</taxon>
        <taxon>PX clade</taxon>
        <taxon>Xanthophyceae</taxon>
        <taxon>Tribonematales</taxon>
        <taxon>Tribonemataceae</taxon>
        <taxon>Tribonema</taxon>
    </lineage>
</organism>
<comment type="caution">
    <text evidence="2">The sequence shown here is derived from an EMBL/GenBank/DDBJ whole genome shotgun (WGS) entry which is preliminary data.</text>
</comment>
<dbReference type="AlphaFoldDB" id="A0A836CKY1"/>